<dbReference type="PANTHER" id="PTHR43737">
    <property type="entry name" value="BLL7424 PROTEIN"/>
    <property type="match status" value="1"/>
</dbReference>
<dbReference type="OrthoDB" id="9779968at2"/>
<gene>
    <name evidence="1" type="ORF">EKH80_03700</name>
</gene>
<accession>A0A3S0PQZ9</accession>
<dbReference type="AlphaFoldDB" id="A0A3S0PQZ9"/>
<dbReference type="InterPro" id="IPR006311">
    <property type="entry name" value="TAT_signal"/>
</dbReference>
<dbReference type="InterPro" id="IPR010869">
    <property type="entry name" value="DUF1501"/>
</dbReference>
<evidence type="ECO:0000313" key="2">
    <source>
        <dbReference type="Proteomes" id="UP000274358"/>
    </source>
</evidence>
<dbReference type="Proteomes" id="UP000274358">
    <property type="component" value="Unassembled WGS sequence"/>
</dbReference>
<dbReference type="EMBL" id="RYYV01000002">
    <property type="protein sequence ID" value="RUL78915.1"/>
    <property type="molecule type" value="Genomic_DNA"/>
</dbReference>
<dbReference type="RefSeq" id="WP_126683372.1">
    <property type="nucleotide sequence ID" value="NZ_RYYV01000002.1"/>
</dbReference>
<sequence>MPISRREFLRRSMYATLGGVSLYSGLGSLRLAQAAVLQNNYAFSDYKALVCVYLYGGNDSFNTIVPYDSAIYPVYAASRGNLALAQADIQANNLLPAALAGGLPGGPPSDGGSYGLHPAMPELRGLFNAGHAAIVANVGSLLYPITQQQYQLGLVPAPPQLFSHDDQTTQWQTSRPDDANANGWGGRMADLLASANANPQFSMSMTLSGTNLFQRGAVVNQYAVDPGGVEAMSYLGNGPESWVAGGTTDDVNAYNALIRGPAPSNALERAFAASTSSAIDYYTVLLDALSQASAPTTAFPDTELGNQLKMVAQLLQIRAKLGVSRQIFFVSAGGFDTHDNQLAQQQGNLTQLSQALSAFYNETVALGLDQSVTSFTASDFGRSLAVNSGGTDHGWGGHHFVVGGAVRGQRFYGAMPSLLTTAAGNPNDTGYGQIIPTLAVDQYAATLASWFGVSAGDIAGIFPNLGRFNAPNLRIFG</sequence>
<keyword evidence="2" id="KW-1185">Reference proteome</keyword>
<reference evidence="1 2" key="1">
    <citation type="submission" date="2018-12" db="EMBL/GenBank/DDBJ databases">
        <title>Dyella dinghuensis sp. nov. DHOA06 and Dyella choica sp. nov. 4M-K27, isolated from forest soil.</title>
        <authorList>
            <person name="Qiu L.-H."/>
            <person name="Gao Z.-H."/>
        </authorList>
    </citation>
    <scope>NUCLEOTIDE SEQUENCE [LARGE SCALE GENOMIC DNA]</scope>
    <source>
        <strain evidence="1 2">4M-K27</strain>
    </source>
</reference>
<protein>
    <submittedName>
        <fullName evidence="1">DUF1501 domain-containing protein</fullName>
    </submittedName>
</protein>
<dbReference type="PANTHER" id="PTHR43737:SF1">
    <property type="entry name" value="DUF1501 DOMAIN-CONTAINING PROTEIN"/>
    <property type="match status" value="1"/>
</dbReference>
<dbReference type="Pfam" id="PF07394">
    <property type="entry name" value="DUF1501"/>
    <property type="match status" value="1"/>
</dbReference>
<organism evidence="1 2">
    <name type="scientific">Dyella choica</name>
    <dbReference type="NCBI Taxonomy" id="1927959"/>
    <lineage>
        <taxon>Bacteria</taxon>
        <taxon>Pseudomonadati</taxon>
        <taxon>Pseudomonadota</taxon>
        <taxon>Gammaproteobacteria</taxon>
        <taxon>Lysobacterales</taxon>
        <taxon>Rhodanobacteraceae</taxon>
        <taxon>Dyella</taxon>
    </lineage>
</organism>
<comment type="caution">
    <text evidence="1">The sequence shown here is derived from an EMBL/GenBank/DDBJ whole genome shotgun (WGS) entry which is preliminary data.</text>
</comment>
<proteinExistence type="predicted"/>
<evidence type="ECO:0000313" key="1">
    <source>
        <dbReference type="EMBL" id="RUL78915.1"/>
    </source>
</evidence>
<name>A0A3S0PQZ9_9GAMM</name>
<dbReference type="PROSITE" id="PS51318">
    <property type="entry name" value="TAT"/>
    <property type="match status" value="1"/>
</dbReference>